<proteinExistence type="predicted"/>
<sequence length="382" mass="41697">MFGRSSLVPPQLTPAIPTLRPIAVTEPPRLRPSRNRTRGAKARLTLASFAAILVAANAAFAVALDARLPLVRFPEYGHRLASVQRLRAEHPDRPLVLAVGSSRTQMALNPAATGLPEGPRDPLVFNFGLAGALPVHHPLGYRRLRADGVKPDAVIVEIFPALLCVPDAAHTVYAENGAGLTAAELATLAPNTHDPEPVRRWIQSRAFGPAAHLQSIQHQAVPDLFPDPYWVPLSARFPSGTGFHAFPAKEIPDADRQRATDKAVGAYRQMCREMPLHPMAERAYREVVAACRADGVPVALYLTAEAPLFRELYTPESRAALAAFVRVFTSELGVPVFDLSDGWETGDFWDGHHMLPGGAEKFSRRLADRHLRPWLATVLPGR</sequence>
<dbReference type="EMBL" id="CP025958">
    <property type="protein sequence ID" value="AWM41596.1"/>
    <property type="molecule type" value="Genomic_DNA"/>
</dbReference>
<keyword evidence="1" id="KW-0472">Membrane</keyword>
<evidence type="ECO:0000313" key="3">
    <source>
        <dbReference type="Proteomes" id="UP000245802"/>
    </source>
</evidence>
<name>A0A2Z3HCZ3_9BACT</name>
<accession>A0A2Z3HCZ3</accession>
<keyword evidence="3" id="KW-1185">Reference proteome</keyword>
<evidence type="ECO:0000313" key="2">
    <source>
        <dbReference type="EMBL" id="AWM41596.1"/>
    </source>
</evidence>
<evidence type="ECO:0000256" key="1">
    <source>
        <dbReference type="SAM" id="Phobius"/>
    </source>
</evidence>
<dbReference type="AlphaFoldDB" id="A0A2Z3HCZ3"/>
<keyword evidence="1" id="KW-0812">Transmembrane</keyword>
<dbReference type="OrthoDB" id="283286at2"/>
<protein>
    <submittedName>
        <fullName evidence="2">Uncharacterized protein</fullName>
    </submittedName>
</protein>
<organism evidence="2 3">
    <name type="scientific">Gemmata obscuriglobus</name>
    <dbReference type="NCBI Taxonomy" id="114"/>
    <lineage>
        <taxon>Bacteria</taxon>
        <taxon>Pseudomonadati</taxon>
        <taxon>Planctomycetota</taxon>
        <taxon>Planctomycetia</taxon>
        <taxon>Gemmatales</taxon>
        <taxon>Gemmataceae</taxon>
        <taxon>Gemmata</taxon>
    </lineage>
</organism>
<reference evidence="2 3" key="1">
    <citation type="submission" date="2018-01" db="EMBL/GenBank/DDBJ databases">
        <title>G. obscuriglobus.</title>
        <authorList>
            <person name="Franke J."/>
            <person name="Blomberg W."/>
            <person name="Selmecki A."/>
        </authorList>
    </citation>
    <scope>NUCLEOTIDE SEQUENCE [LARGE SCALE GENOMIC DNA]</scope>
    <source>
        <strain evidence="2 3">DSM 5831</strain>
    </source>
</reference>
<dbReference type="SUPFAM" id="SSF52266">
    <property type="entry name" value="SGNH hydrolase"/>
    <property type="match status" value="1"/>
</dbReference>
<dbReference type="KEGG" id="gog:C1280_34400"/>
<gene>
    <name evidence="2" type="ORF">C1280_34400</name>
</gene>
<dbReference type="Proteomes" id="UP000245802">
    <property type="component" value="Chromosome"/>
</dbReference>
<feature type="transmembrane region" description="Helical" evidence="1">
    <location>
        <begin position="44"/>
        <end position="64"/>
    </location>
</feature>
<keyword evidence="1" id="KW-1133">Transmembrane helix</keyword>
<dbReference type="RefSeq" id="WP_010035652.1">
    <property type="nucleotide sequence ID" value="NZ_CP025958.1"/>
</dbReference>